<dbReference type="Proteomes" id="UP000198862">
    <property type="component" value="Unassembled WGS sequence"/>
</dbReference>
<feature type="signal peptide" evidence="1">
    <location>
        <begin position="1"/>
        <end position="19"/>
    </location>
</feature>
<dbReference type="STRING" id="1123010.SAMN02745724_05114"/>
<keyword evidence="3" id="KW-1185">Reference proteome</keyword>
<dbReference type="EMBL" id="FOLO01000081">
    <property type="protein sequence ID" value="SFD65792.1"/>
    <property type="molecule type" value="Genomic_DNA"/>
</dbReference>
<evidence type="ECO:0000313" key="2">
    <source>
        <dbReference type="EMBL" id="SFD65792.1"/>
    </source>
</evidence>
<name>A0A1I1U4Q7_9GAMM</name>
<keyword evidence="1" id="KW-0732">Signal</keyword>
<gene>
    <name evidence="2" type="ORF">SAMN02745724_05114</name>
</gene>
<organism evidence="2 3">
    <name type="scientific">Pseudoalteromonas denitrificans DSM 6059</name>
    <dbReference type="NCBI Taxonomy" id="1123010"/>
    <lineage>
        <taxon>Bacteria</taxon>
        <taxon>Pseudomonadati</taxon>
        <taxon>Pseudomonadota</taxon>
        <taxon>Gammaproteobacteria</taxon>
        <taxon>Alteromonadales</taxon>
        <taxon>Pseudoalteromonadaceae</taxon>
        <taxon>Pseudoalteromonas</taxon>
    </lineage>
</organism>
<evidence type="ECO:0000313" key="3">
    <source>
        <dbReference type="Proteomes" id="UP000198862"/>
    </source>
</evidence>
<dbReference type="AlphaFoldDB" id="A0A1I1U4Q7"/>
<protein>
    <recommendedName>
        <fullName evidence="4">Salt-induced outer membrane protein YdiY</fullName>
    </recommendedName>
</protein>
<evidence type="ECO:0000256" key="1">
    <source>
        <dbReference type="SAM" id="SignalP"/>
    </source>
</evidence>
<dbReference type="RefSeq" id="WP_091991486.1">
    <property type="nucleotide sequence ID" value="NZ_FOLO01000081.1"/>
</dbReference>
<evidence type="ECO:0008006" key="4">
    <source>
        <dbReference type="Google" id="ProtNLM"/>
    </source>
</evidence>
<dbReference type="OrthoDB" id="6380601at2"/>
<proteinExistence type="predicted"/>
<sequence length="300" mass="35300">MKAFIGLLCTLLVFPSVFASEKSPWKLVFELKGESDSNVVNDDIEEDSGSDSISRQFKLAMGYKQKLSKKTNVGAYYTYFSKNYLAIDGYDSDIHLVKLKTSHKFDKLKMNIDGIFANSTIDSERFLHLKQLSPSLSYFINKTNYLHGSVSLGKKDYEYLEERSVTQKSISGKYYYMLNGLNHYMTAGIKLKDENAREVLYSYDMLEFKLAYTYRMQLFDLRTRLNLNYRYQNRDYSDEEHWDIGEFRSDKRNQFRVAYRINWPLQLYSELELIRNFNQSNLDSADYNQTKIGLMLGYKL</sequence>
<reference evidence="2 3" key="1">
    <citation type="submission" date="2016-10" db="EMBL/GenBank/DDBJ databases">
        <authorList>
            <person name="de Groot N.N."/>
        </authorList>
    </citation>
    <scope>NUCLEOTIDE SEQUENCE [LARGE SCALE GENOMIC DNA]</scope>
    <source>
        <strain evidence="2 3">DSM 6059</strain>
    </source>
</reference>
<accession>A0A1I1U4Q7</accession>
<feature type="chain" id="PRO_5011475440" description="Salt-induced outer membrane protein YdiY" evidence="1">
    <location>
        <begin position="20"/>
        <end position="300"/>
    </location>
</feature>